<dbReference type="AlphaFoldDB" id="A0A6V8P921"/>
<protein>
    <submittedName>
        <fullName evidence="2">PPM family protein phosphatase</fullName>
    </submittedName>
</protein>
<dbReference type="InterPro" id="IPR001932">
    <property type="entry name" value="PPM-type_phosphatase-like_dom"/>
</dbReference>
<dbReference type="InterPro" id="IPR036457">
    <property type="entry name" value="PPM-type-like_dom_sf"/>
</dbReference>
<sequence length="208" mass="22544">GQSDKGVSRQNNEDNFCVEEDLRLFIVADGLGGAAAGEVASRMAVETIRDYVKRSSTMNEPFVGDYDKRFSNASNRIASGIRLANQAIYEASQSNVKWRGMGTTVAAALLDGSKMSIAHAGDSRIYLIRESAIVQLTDDHSIVSEKIKSGRLKKKEAEGSEVRKIIKRALGTTPCVDSDHDETNIMDADRVVLCSDGLTTMAPDNVIS</sequence>
<evidence type="ECO:0000313" key="3">
    <source>
        <dbReference type="Proteomes" id="UP000591948"/>
    </source>
</evidence>
<organism evidence="2 3">
    <name type="scientific">Candidatus Hakubella thermalkaliphila</name>
    <dbReference type="NCBI Taxonomy" id="2754717"/>
    <lineage>
        <taxon>Bacteria</taxon>
        <taxon>Bacillati</taxon>
        <taxon>Actinomycetota</taxon>
        <taxon>Actinomycetota incertae sedis</taxon>
        <taxon>Candidatus Hakubellales</taxon>
        <taxon>Candidatus Hakubellaceae</taxon>
        <taxon>Candidatus Hakubella</taxon>
    </lineage>
</organism>
<dbReference type="Gene3D" id="3.60.40.10">
    <property type="entry name" value="PPM-type phosphatase domain"/>
    <property type="match status" value="1"/>
</dbReference>
<dbReference type="InterPro" id="IPR006141">
    <property type="entry name" value="Intein_N"/>
</dbReference>
<dbReference type="Proteomes" id="UP000591948">
    <property type="component" value="Unassembled WGS sequence"/>
</dbReference>
<dbReference type="SMART" id="SM00332">
    <property type="entry name" value="PP2Cc"/>
    <property type="match status" value="1"/>
</dbReference>
<dbReference type="PROSITE" id="PS51746">
    <property type="entry name" value="PPM_2"/>
    <property type="match status" value="1"/>
</dbReference>
<dbReference type="Pfam" id="PF13672">
    <property type="entry name" value="PP2C_2"/>
    <property type="match status" value="1"/>
</dbReference>
<dbReference type="SUPFAM" id="SSF81606">
    <property type="entry name" value="PP2C-like"/>
    <property type="match status" value="1"/>
</dbReference>
<dbReference type="CDD" id="cd00143">
    <property type="entry name" value="PP2Cc"/>
    <property type="match status" value="1"/>
</dbReference>
<accession>A0A6V8P921</accession>
<reference evidence="2 3" key="1">
    <citation type="journal article" date="2020" name="Front. Microbiol.">
        <title>Single-cell genomics of novel Actinobacteria with the Wood-Ljungdahl pathway discovered in a serpentinizing system.</title>
        <authorList>
            <person name="Merino N."/>
            <person name="Kawai M."/>
            <person name="Boyd E.S."/>
            <person name="Colman D.R."/>
            <person name="McGlynn S.E."/>
            <person name="Nealson K.H."/>
            <person name="Kurokawa K."/>
            <person name="Hongoh Y."/>
        </authorList>
    </citation>
    <scope>NUCLEOTIDE SEQUENCE [LARGE SCALE GENOMIC DNA]</scope>
    <source>
        <strain evidence="2 3">S33</strain>
    </source>
</reference>
<evidence type="ECO:0000259" key="1">
    <source>
        <dbReference type="PROSITE" id="PS51746"/>
    </source>
</evidence>
<feature type="domain" description="PPM-type phosphatase" evidence="1">
    <location>
        <begin position="1"/>
        <end position="208"/>
    </location>
</feature>
<dbReference type="GO" id="GO:0004722">
    <property type="term" value="F:protein serine/threonine phosphatase activity"/>
    <property type="evidence" value="ECO:0007669"/>
    <property type="project" value="InterPro"/>
</dbReference>
<comment type="caution">
    <text evidence="2">The sequence shown here is derived from an EMBL/GenBank/DDBJ whole genome shotgun (WGS) entry which is preliminary data.</text>
</comment>
<dbReference type="InterPro" id="IPR015655">
    <property type="entry name" value="PP2C"/>
</dbReference>
<evidence type="ECO:0000313" key="2">
    <source>
        <dbReference type="EMBL" id="GFP28787.1"/>
    </source>
</evidence>
<dbReference type="PANTHER" id="PTHR13832:SF827">
    <property type="entry name" value="PROTEIN PHOSPHATASE 1L"/>
    <property type="match status" value="1"/>
</dbReference>
<dbReference type="SMART" id="SM00331">
    <property type="entry name" value="PP2C_SIG"/>
    <property type="match status" value="1"/>
</dbReference>
<dbReference type="GO" id="GO:0016539">
    <property type="term" value="P:intein-mediated protein splicing"/>
    <property type="evidence" value="ECO:0007669"/>
    <property type="project" value="InterPro"/>
</dbReference>
<gene>
    <name evidence="2" type="ORF">HKBW3S33_02203</name>
</gene>
<name>A0A6V8P921_9ACTN</name>
<proteinExistence type="predicted"/>
<feature type="non-terminal residue" evidence="2">
    <location>
        <position position="1"/>
    </location>
</feature>
<dbReference type="RefSeq" id="WP_176234038.1">
    <property type="nucleotide sequence ID" value="NZ_BLRY01000408.1"/>
</dbReference>
<dbReference type="PANTHER" id="PTHR13832">
    <property type="entry name" value="PROTEIN PHOSPHATASE 2C"/>
    <property type="match status" value="1"/>
</dbReference>
<dbReference type="EMBL" id="BLRY01000408">
    <property type="protein sequence ID" value="GFP28787.1"/>
    <property type="molecule type" value="Genomic_DNA"/>
</dbReference>
<keyword evidence="3" id="KW-1185">Reference proteome</keyword>
<dbReference type="PROSITE" id="PS50817">
    <property type="entry name" value="INTEIN_N_TER"/>
    <property type="match status" value="1"/>
</dbReference>